<keyword evidence="2" id="KW-0129">CBS domain</keyword>
<dbReference type="AlphaFoldDB" id="F0W3R1"/>
<accession>F0W3R1</accession>
<dbReference type="InterPro" id="IPR051462">
    <property type="entry name" value="CBS_domain-containing"/>
</dbReference>
<dbReference type="InterPro" id="IPR046342">
    <property type="entry name" value="CBS_dom_sf"/>
</dbReference>
<feature type="compositionally biased region" description="Polar residues" evidence="3">
    <location>
        <begin position="30"/>
        <end position="41"/>
    </location>
</feature>
<dbReference type="InterPro" id="IPR000270">
    <property type="entry name" value="PB1_dom"/>
</dbReference>
<feature type="compositionally biased region" description="Basic and acidic residues" evidence="3">
    <location>
        <begin position="55"/>
        <end position="65"/>
    </location>
</feature>
<dbReference type="PANTHER" id="PTHR48108">
    <property type="entry name" value="CBS DOMAIN-CONTAINING PROTEIN CBSX2, CHLOROPLASTIC"/>
    <property type="match status" value="1"/>
</dbReference>
<dbReference type="Pfam" id="PF00571">
    <property type="entry name" value="CBS"/>
    <property type="match status" value="4"/>
</dbReference>
<keyword evidence="4" id="KW-1133">Transmembrane helix</keyword>
<dbReference type="Gene3D" id="3.10.580.10">
    <property type="entry name" value="CBS-domain"/>
    <property type="match status" value="2"/>
</dbReference>
<dbReference type="HOGENOM" id="CLU_009026_4_1_1"/>
<reference evidence="6" key="1">
    <citation type="journal article" date="2011" name="PLoS Biol.">
        <title>Gene gain and loss during evolution of obligate parasitism in the white rust pathogen of Arabidopsis thaliana.</title>
        <authorList>
            <person name="Kemen E."/>
            <person name="Gardiner A."/>
            <person name="Schultz-Larsen T."/>
            <person name="Kemen A.C."/>
            <person name="Balmuth A.L."/>
            <person name="Robert-Seilaniantz A."/>
            <person name="Bailey K."/>
            <person name="Holub E."/>
            <person name="Studholme D.J."/>
            <person name="Maclean D."/>
            <person name="Jones J.D."/>
        </authorList>
    </citation>
    <scope>NUCLEOTIDE SEQUENCE</scope>
</reference>
<feature type="region of interest" description="Disordered" evidence="3">
    <location>
        <begin position="16"/>
        <end position="84"/>
    </location>
</feature>
<evidence type="ECO:0000256" key="2">
    <source>
        <dbReference type="PROSITE-ProRule" id="PRU00703"/>
    </source>
</evidence>
<feature type="domain" description="CBS" evidence="5">
    <location>
        <begin position="272"/>
        <end position="329"/>
    </location>
</feature>
<evidence type="ECO:0000313" key="6">
    <source>
        <dbReference type="EMBL" id="CCA15731.1"/>
    </source>
</evidence>
<feature type="domain" description="CBS" evidence="5">
    <location>
        <begin position="338"/>
        <end position="395"/>
    </location>
</feature>
<feature type="compositionally biased region" description="Basic residues" evidence="3">
    <location>
        <begin position="66"/>
        <end position="76"/>
    </location>
</feature>
<feature type="transmembrane region" description="Helical" evidence="4">
    <location>
        <begin position="592"/>
        <end position="612"/>
    </location>
</feature>
<evidence type="ECO:0000256" key="4">
    <source>
        <dbReference type="SAM" id="Phobius"/>
    </source>
</evidence>
<proteinExistence type="predicted"/>
<dbReference type="EMBL" id="FR824059">
    <property type="protein sequence ID" value="CCA15731.1"/>
    <property type="molecule type" value="Genomic_DNA"/>
</dbReference>
<evidence type="ECO:0000259" key="5">
    <source>
        <dbReference type="PROSITE" id="PS51371"/>
    </source>
</evidence>
<sequence length="616" mass="68884">MKCIWDIYSTRNVVPRSRSRQSVDGKTDTLIESSNAHTANQDTKEKKHPPRRNSLRHDNLSEKSTRRTHSGHKLHGQRTEKSGGCKALGEVITGSTDTRKKMLSSARPLIQSDQSSVFDCVKMMVRQKTDAALLVDAKGSLTGILTDSDIAYKVVAMGRDPKMFRVCEVMTPNPSCVAPNANPIDALNKMISGKFRHLPVADNEKIVGILDIAKCVYDAIARIQHTYDVSDDRLSEVVQKLRSHFPSVTAENLLMHLREKLFLATLSVIVNEDTVVPIVRPNDTAFQAAKLMLRERMSAVMVCNEADEMIGIMTSKDLMRRVVALDVDSSKCHVSSVMTTNPYTATKDTTILETLHSMHNGQFLHVPVLDSSKKKLVGLLDVLQVTRGVVKQLGTFQRVNKGELKTLWDHYRAEFMQAKEIVSHEHHGSAEGRSIDSDVITTQKKIILEKKLGLTSTKAFTVTELPIIQSASEVYDESPVSEPIPDSFVYKIVDRNGVTHRFTSSAEDISELLHDVQHRIGDHTIRKLQYVDDDGDHVLLFTNVDLKDSVRRARTWGNKYLRLIVHMRGASLFEIPSDNAFRQIDASRQESVLGIVYYAAAAAAIAGASFFLSRRR</sequence>
<gene>
    <name evidence="6" type="primary">AlNc14C14G1637</name>
    <name evidence="6" type="ORF">ALNC14_018740</name>
</gene>
<keyword evidence="4" id="KW-0812">Transmembrane</keyword>
<feature type="domain" description="CBS" evidence="5">
    <location>
        <begin position="102"/>
        <end position="161"/>
    </location>
</feature>
<organism evidence="6">
    <name type="scientific">Albugo laibachii Nc14</name>
    <dbReference type="NCBI Taxonomy" id="890382"/>
    <lineage>
        <taxon>Eukaryota</taxon>
        <taxon>Sar</taxon>
        <taxon>Stramenopiles</taxon>
        <taxon>Oomycota</taxon>
        <taxon>Peronosporomycetes</taxon>
        <taxon>Albuginales</taxon>
        <taxon>Albuginaceae</taxon>
        <taxon>Albugo</taxon>
    </lineage>
</organism>
<dbReference type="PROSITE" id="PS51371">
    <property type="entry name" value="CBS"/>
    <property type="match status" value="4"/>
</dbReference>
<dbReference type="SUPFAM" id="SSF54631">
    <property type="entry name" value="CBS-domain pair"/>
    <property type="match status" value="2"/>
</dbReference>
<dbReference type="Pfam" id="PF00564">
    <property type="entry name" value="PB1"/>
    <property type="match status" value="1"/>
</dbReference>
<dbReference type="SUPFAM" id="SSF54277">
    <property type="entry name" value="CAD &amp; PB1 domains"/>
    <property type="match status" value="1"/>
</dbReference>
<dbReference type="SMART" id="SM00116">
    <property type="entry name" value="CBS"/>
    <property type="match status" value="4"/>
</dbReference>
<keyword evidence="1" id="KW-0677">Repeat</keyword>
<dbReference type="PANTHER" id="PTHR48108:SF26">
    <property type="entry name" value="CBS DOMAIN-CONTAINING PROTEIN DDB_G0289609"/>
    <property type="match status" value="1"/>
</dbReference>
<dbReference type="SMART" id="SM00666">
    <property type="entry name" value="PB1"/>
    <property type="match status" value="1"/>
</dbReference>
<evidence type="ECO:0000256" key="1">
    <source>
        <dbReference type="ARBA" id="ARBA00022737"/>
    </source>
</evidence>
<dbReference type="InterPro" id="IPR000644">
    <property type="entry name" value="CBS_dom"/>
</dbReference>
<name>F0W3R1_9STRA</name>
<reference evidence="6" key="2">
    <citation type="submission" date="2011-02" db="EMBL/GenBank/DDBJ databases">
        <authorList>
            <person name="MacLean D."/>
        </authorList>
    </citation>
    <scope>NUCLEOTIDE SEQUENCE</scope>
</reference>
<feature type="domain" description="CBS" evidence="5">
    <location>
        <begin position="170"/>
        <end position="229"/>
    </location>
</feature>
<keyword evidence="4" id="KW-0472">Membrane</keyword>
<protein>
    <submittedName>
        <fullName evidence="6">Myosinlike protein putative</fullName>
    </submittedName>
</protein>
<evidence type="ECO:0000256" key="3">
    <source>
        <dbReference type="SAM" id="MobiDB-lite"/>
    </source>
</evidence>